<name>A0A6G1JD40_9PLEO</name>
<dbReference type="Proteomes" id="UP000799291">
    <property type="component" value="Unassembled WGS sequence"/>
</dbReference>
<reference evidence="1" key="1">
    <citation type="journal article" date="2020" name="Stud. Mycol.">
        <title>101 Dothideomycetes genomes: a test case for predicting lifestyles and emergence of pathogens.</title>
        <authorList>
            <person name="Haridas S."/>
            <person name="Albert R."/>
            <person name="Binder M."/>
            <person name="Bloem J."/>
            <person name="Labutti K."/>
            <person name="Salamov A."/>
            <person name="Andreopoulos B."/>
            <person name="Baker S."/>
            <person name="Barry K."/>
            <person name="Bills G."/>
            <person name="Bluhm B."/>
            <person name="Cannon C."/>
            <person name="Castanera R."/>
            <person name="Culley D."/>
            <person name="Daum C."/>
            <person name="Ezra D."/>
            <person name="Gonzalez J."/>
            <person name="Henrissat B."/>
            <person name="Kuo A."/>
            <person name="Liang C."/>
            <person name="Lipzen A."/>
            <person name="Lutzoni F."/>
            <person name="Magnuson J."/>
            <person name="Mondo S."/>
            <person name="Nolan M."/>
            <person name="Ohm R."/>
            <person name="Pangilinan J."/>
            <person name="Park H.-J."/>
            <person name="Ramirez L."/>
            <person name="Alfaro M."/>
            <person name="Sun H."/>
            <person name="Tritt A."/>
            <person name="Yoshinaga Y."/>
            <person name="Zwiers L.-H."/>
            <person name="Turgeon B."/>
            <person name="Goodwin S."/>
            <person name="Spatafora J."/>
            <person name="Crous P."/>
            <person name="Grigoriev I."/>
        </authorList>
    </citation>
    <scope>NUCLEOTIDE SEQUENCE</scope>
    <source>
        <strain evidence="1">CBS 122367</strain>
    </source>
</reference>
<keyword evidence="2" id="KW-1185">Reference proteome</keyword>
<proteinExistence type="predicted"/>
<dbReference type="EMBL" id="MU005574">
    <property type="protein sequence ID" value="KAF2688141.1"/>
    <property type="molecule type" value="Genomic_DNA"/>
</dbReference>
<sequence length="463" mass="52514">MSSAETKSFSAIEALPTELHDEIVSHLRENNVIYEQNHLLYHTEQDYDHTLRVFKLDFRQRQSLDALISLRLTCKTLHRSATRALLGQCVIPLFSMRQASLQNMEELVSGEGILSSMTPALNHVLFDLEPDYCDYRHCFGDIRTEMDRSLFGTFERVFPLVLAKLPIIQTLIVSIWTRCEYSMSEEVAPSLDLAIIAAFRNCLVTALGNTTLEHLTDLRLTLPCAYDFVAVGAALPDDMCARLRRLYLGYVDATGPGGSEQYLVWRDSYGDGDEDVEFSNLQKLYPNEEYINALYSIVNRCPNLNSLGLSATQHLDGDPLSGIPAAVKGLKDLYLYRVRISHTGLIRLLSSTSSDTSDPPNPITSAWLEAVELKSGTWKDIFEHLLHCSSFSYLCPKDLVYARDELSHQHKLYNSRPWEDSGNIWTRHEPDQQSLRTLIRKLIDKAGGKEKYPGDKLVTDLWD</sequence>
<dbReference type="AlphaFoldDB" id="A0A6G1JD40"/>
<accession>A0A6G1JD40</accession>
<organism evidence="1 2">
    <name type="scientific">Lentithecium fluviatile CBS 122367</name>
    <dbReference type="NCBI Taxonomy" id="1168545"/>
    <lineage>
        <taxon>Eukaryota</taxon>
        <taxon>Fungi</taxon>
        <taxon>Dikarya</taxon>
        <taxon>Ascomycota</taxon>
        <taxon>Pezizomycotina</taxon>
        <taxon>Dothideomycetes</taxon>
        <taxon>Pleosporomycetidae</taxon>
        <taxon>Pleosporales</taxon>
        <taxon>Massarineae</taxon>
        <taxon>Lentitheciaceae</taxon>
        <taxon>Lentithecium</taxon>
    </lineage>
</organism>
<gene>
    <name evidence="1" type="ORF">K458DRAFT_175749</name>
</gene>
<evidence type="ECO:0000313" key="2">
    <source>
        <dbReference type="Proteomes" id="UP000799291"/>
    </source>
</evidence>
<evidence type="ECO:0000313" key="1">
    <source>
        <dbReference type="EMBL" id="KAF2688141.1"/>
    </source>
</evidence>
<dbReference type="OrthoDB" id="3799527at2759"/>
<dbReference type="SUPFAM" id="SSF52047">
    <property type="entry name" value="RNI-like"/>
    <property type="match status" value="1"/>
</dbReference>
<protein>
    <submittedName>
        <fullName evidence="1">Uncharacterized protein</fullName>
    </submittedName>
</protein>